<accession>A0AAW4NCI9</accession>
<dbReference type="Proteomes" id="UP001196765">
    <property type="component" value="Unassembled WGS sequence"/>
</dbReference>
<feature type="compositionally biased region" description="Low complexity" evidence="1">
    <location>
        <begin position="57"/>
        <end position="72"/>
    </location>
</feature>
<name>A0AAW4NCI9_9BACT</name>
<sequence length="203" mass="22180">MNVYYAGGATHNDHHKEINIGGDVTAEALQQIMADFLNDEDAESVDAEPVDDTEKCSASADSDSSVVSSSASAGRTPDALFLDKSGKKDLKLTARLAGIFVNYLKVHHLSGEQLSTSTGLLNKSVVAFYQLWKKEGYIRPGVPNGSSVARFLNEDCHLQLGVTRKSYADYIRKKISQGNIDYDVEAKVDDYMMSLPESDSYAE</sequence>
<dbReference type="RefSeq" id="WP_217745281.1">
    <property type="nucleotide sequence ID" value="NZ_JAHOEI010000139.1"/>
</dbReference>
<evidence type="ECO:0000313" key="2">
    <source>
        <dbReference type="EMBL" id="MBV3389294.1"/>
    </source>
</evidence>
<evidence type="ECO:0000256" key="1">
    <source>
        <dbReference type="SAM" id="MobiDB-lite"/>
    </source>
</evidence>
<comment type="caution">
    <text evidence="2">The sequence shown here is derived from an EMBL/GenBank/DDBJ whole genome shotgun (WGS) entry which is preliminary data.</text>
</comment>
<dbReference type="EMBL" id="JAHOEI010000139">
    <property type="protein sequence ID" value="MBV3389294.1"/>
    <property type="molecule type" value="Genomic_DNA"/>
</dbReference>
<dbReference type="AlphaFoldDB" id="A0AAW4NCI9"/>
<reference evidence="2" key="1">
    <citation type="submission" date="2021-06" db="EMBL/GenBank/DDBJ databases">
        <title>Collection of gut derived symbiotic bacterial strains cultured from healthy donors.</title>
        <authorList>
            <person name="Lin H."/>
            <person name="Littmann E."/>
            <person name="Pamer E.G."/>
        </authorList>
    </citation>
    <scope>NUCLEOTIDE SEQUENCE</scope>
    <source>
        <strain evidence="2">MSK.21.74</strain>
    </source>
</reference>
<gene>
    <name evidence="2" type="ORF">KSW82_16365</name>
</gene>
<proteinExistence type="predicted"/>
<evidence type="ECO:0000313" key="3">
    <source>
        <dbReference type="Proteomes" id="UP001196765"/>
    </source>
</evidence>
<organism evidence="2 3">
    <name type="scientific">Segatella copri</name>
    <dbReference type="NCBI Taxonomy" id="165179"/>
    <lineage>
        <taxon>Bacteria</taxon>
        <taxon>Pseudomonadati</taxon>
        <taxon>Bacteroidota</taxon>
        <taxon>Bacteroidia</taxon>
        <taxon>Bacteroidales</taxon>
        <taxon>Prevotellaceae</taxon>
        <taxon>Segatella</taxon>
    </lineage>
</organism>
<protein>
    <submittedName>
        <fullName evidence="2">Uncharacterized protein</fullName>
    </submittedName>
</protein>
<feature type="region of interest" description="Disordered" evidence="1">
    <location>
        <begin position="43"/>
        <end position="72"/>
    </location>
</feature>